<dbReference type="InterPro" id="IPR004089">
    <property type="entry name" value="MCPsignal_dom"/>
</dbReference>
<evidence type="ECO:0000313" key="10">
    <source>
        <dbReference type="Proteomes" id="UP001139035"/>
    </source>
</evidence>
<feature type="region of interest" description="Disordered" evidence="5">
    <location>
        <begin position="538"/>
        <end position="575"/>
    </location>
</feature>
<feature type="transmembrane region" description="Helical" evidence="6">
    <location>
        <begin position="40"/>
        <end position="57"/>
    </location>
</feature>
<feature type="transmembrane region" description="Helical" evidence="6">
    <location>
        <begin position="69"/>
        <end position="86"/>
    </location>
</feature>
<feature type="domain" description="Methyl-accepting transducer" evidence="7">
    <location>
        <begin position="276"/>
        <end position="505"/>
    </location>
</feature>
<dbReference type="AlphaFoldDB" id="A0A9X1P5P6"/>
<keyword evidence="10" id="KW-1185">Reference proteome</keyword>
<dbReference type="GO" id="GO:0004888">
    <property type="term" value="F:transmembrane signaling receptor activity"/>
    <property type="evidence" value="ECO:0007669"/>
    <property type="project" value="InterPro"/>
</dbReference>
<organism evidence="9 10">
    <name type="scientific">Jiella avicenniae</name>
    <dbReference type="NCBI Taxonomy" id="2907202"/>
    <lineage>
        <taxon>Bacteria</taxon>
        <taxon>Pseudomonadati</taxon>
        <taxon>Pseudomonadota</taxon>
        <taxon>Alphaproteobacteria</taxon>
        <taxon>Hyphomicrobiales</taxon>
        <taxon>Aurantimonadaceae</taxon>
        <taxon>Jiella</taxon>
    </lineage>
</organism>
<evidence type="ECO:0000256" key="1">
    <source>
        <dbReference type="ARBA" id="ARBA00004370"/>
    </source>
</evidence>
<dbReference type="CDD" id="cd11386">
    <property type="entry name" value="MCP_signal"/>
    <property type="match status" value="1"/>
</dbReference>
<dbReference type="GO" id="GO:0007165">
    <property type="term" value="P:signal transduction"/>
    <property type="evidence" value="ECO:0007669"/>
    <property type="project" value="UniProtKB-KW"/>
</dbReference>
<dbReference type="FunFam" id="1.10.287.950:FF:000001">
    <property type="entry name" value="Methyl-accepting chemotaxis sensory transducer"/>
    <property type="match status" value="1"/>
</dbReference>
<feature type="compositionally biased region" description="Low complexity" evidence="5">
    <location>
        <begin position="559"/>
        <end position="568"/>
    </location>
</feature>
<sequence>MDGLLDLDRHRNRLTVALAVALIIAAPLTCILDWSLGRSGLMAALGSFVFGVMGYVLSRREGSGASARMVIALGLVADISLVVAALDGNYLQVDAHMTYFAGLAVIGALFDWRAIAGAAAATAVQHTVLNFLLPAAIYPGGSDLLRLAIHATILVVEAGTLMWLAVKVTKMFQAISDSSQAAREGKEKAERAGLTAAQLRERQIADEARNAAAERENTKALKSFVDDIEIGFQRLSIGDLTVRMERPAAPAFEPIRAHFNDSVGKLEAAIGHVIRTIGTIRDGLAEITTASNDLAKRTEQQAASLEETVAALGDVSSTVNQTAEAASHAQVVAASARDKAERGGAIVAKAFEAMSRIEASSSQIGQIIGVIDEIAFQTNLLALNAGVEAARAGEAGKGFAVVAQEVRGLAQRSAEAAREIKGLIQASGEQVGRGVELVTASGQSLQEIVAEVSSMTGVVAAIAASAREQATSLREVSTAADQMDKVTQQNAAMVEESTASAQMLARETDNLAAAMETFKTTAGAAKPDVAVAVPSLPRHTGSRVSVRMPQPRPTGSSGAARRAAPARANDSWEEF</sequence>
<dbReference type="PROSITE" id="PS50885">
    <property type="entry name" value="HAMP"/>
    <property type="match status" value="1"/>
</dbReference>
<dbReference type="Pfam" id="PF00015">
    <property type="entry name" value="MCPsignal"/>
    <property type="match status" value="1"/>
</dbReference>
<comment type="caution">
    <text evidence="9">The sequence shown here is derived from an EMBL/GenBank/DDBJ whole genome shotgun (WGS) entry which is preliminary data.</text>
</comment>
<keyword evidence="6" id="KW-1133">Transmembrane helix</keyword>
<proteinExistence type="inferred from homology"/>
<name>A0A9X1P5P6_9HYPH</name>
<feature type="transmembrane region" description="Helical" evidence="6">
    <location>
        <begin position="12"/>
        <end position="34"/>
    </location>
</feature>
<dbReference type="RefSeq" id="WP_233720680.1">
    <property type="nucleotide sequence ID" value="NZ_JAJUWU010000017.1"/>
</dbReference>
<keyword evidence="6" id="KW-0812">Transmembrane</keyword>
<comment type="subcellular location">
    <subcellularLocation>
        <location evidence="1">Membrane</location>
    </subcellularLocation>
</comment>
<dbReference type="Gene3D" id="1.10.287.950">
    <property type="entry name" value="Methyl-accepting chemotaxis protein"/>
    <property type="match status" value="1"/>
</dbReference>
<evidence type="ECO:0000313" key="9">
    <source>
        <dbReference type="EMBL" id="MCE7029691.1"/>
    </source>
</evidence>
<accession>A0A9X1P5P6</accession>
<keyword evidence="2" id="KW-0145">Chemotaxis</keyword>
<dbReference type="PANTHER" id="PTHR43531:SF11">
    <property type="entry name" value="METHYL-ACCEPTING CHEMOTAXIS PROTEIN 3"/>
    <property type="match status" value="1"/>
</dbReference>
<feature type="domain" description="HAMP" evidence="8">
    <location>
        <begin position="225"/>
        <end position="271"/>
    </location>
</feature>
<dbReference type="SUPFAM" id="SSF58104">
    <property type="entry name" value="Methyl-accepting chemotaxis protein (MCP) signaling domain"/>
    <property type="match status" value="1"/>
</dbReference>
<keyword evidence="4" id="KW-0807">Transducer</keyword>
<dbReference type="PROSITE" id="PS50111">
    <property type="entry name" value="CHEMOTAXIS_TRANSDUC_2"/>
    <property type="match status" value="1"/>
</dbReference>
<evidence type="ECO:0000256" key="2">
    <source>
        <dbReference type="ARBA" id="ARBA00022500"/>
    </source>
</evidence>
<dbReference type="InterPro" id="IPR003660">
    <property type="entry name" value="HAMP_dom"/>
</dbReference>
<evidence type="ECO:0000256" key="4">
    <source>
        <dbReference type="PROSITE-ProRule" id="PRU00284"/>
    </source>
</evidence>
<dbReference type="InterPro" id="IPR004090">
    <property type="entry name" value="Chemotax_Me-accpt_rcpt"/>
</dbReference>
<dbReference type="PRINTS" id="PR00260">
    <property type="entry name" value="CHEMTRNSDUCR"/>
</dbReference>
<feature type="transmembrane region" description="Helical" evidence="6">
    <location>
        <begin position="147"/>
        <end position="166"/>
    </location>
</feature>
<gene>
    <name evidence="9" type="ORF">LZD57_17015</name>
</gene>
<evidence type="ECO:0000259" key="8">
    <source>
        <dbReference type="PROSITE" id="PS50885"/>
    </source>
</evidence>
<dbReference type="InterPro" id="IPR051310">
    <property type="entry name" value="MCP_chemotaxis"/>
</dbReference>
<protein>
    <submittedName>
        <fullName evidence="9">Methyl-accepting chemotaxis protein</fullName>
    </submittedName>
</protein>
<evidence type="ECO:0000256" key="5">
    <source>
        <dbReference type="SAM" id="MobiDB-lite"/>
    </source>
</evidence>
<dbReference type="GO" id="GO:0006935">
    <property type="term" value="P:chemotaxis"/>
    <property type="evidence" value="ECO:0007669"/>
    <property type="project" value="UniProtKB-KW"/>
</dbReference>
<evidence type="ECO:0000259" key="7">
    <source>
        <dbReference type="PROSITE" id="PS50111"/>
    </source>
</evidence>
<evidence type="ECO:0000256" key="6">
    <source>
        <dbReference type="SAM" id="Phobius"/>
    </source>
</evidence>
<evidence type="ECO:0000256" key="3">
    <source>
        <dbReference type="ARBA" id="ARBA00029447"/>
    </source>
</evidence>
<feature type="transmembrane region" description="Helical" evidence="6">
    <location>
        <begin position="98"/>
        <end position="116"/>
    </location>
</feature>
<dbReference type="SMART" id="SM00283">
    <property type="entry name" value="MA"/>
    <property type="match status" value="1"/>
</dbReference>
<comment type="similarity">
    <text evidence="3">Belongs to the methyl-accepting chemotaxis (MCP) protein family.</text>
</comment>
<keyword evidence="6" id="KW-0472">Membrane</keyword>
<dbReference type="Proteomes" id="UP001139035">
    <property type="component" value="Unassembled WGS sequence"/>
</dbReference>
<reference evidence="9" key="1">
    <citation type="submission" date="2022-01" db="EMBL/GenBank/DDBJ databases">
        <title>Jiella avicenniae sp. nov., a novel endophytic bacterium isolated from bark of Avicennia marina.</title>
        <authorList>
            <person name="Tuo L."/>
        </authorList>
    </citation>
    <scope>NUCLEOTIDE SEQUENCE</scope>
    <source>
        <strain evidence="9">CBK1P-4</strain>
    </source>
</reference>
<dbReference type="GO" id="GO:0016020">
    <property type="term" value="C:membrane"/>
    <property type="evidence" value="ECO:0007669"/>
    <property type="project" value="UniProtKB-SubCell"/>
</dbReference>
<dbReference type="EMBL" id="JAJUWU010000017">
    <property type="protein sequence ID" value="MCE7029691.1"/>
    <property type="molecule type" value="Genomic_DNA"/>
</dbReference>
<dbReference type="PANTHER" id="PTHR43531">
    <property type="entry name" value="PROTEIN ICFG"/>
    <property type="match status" value="1"/>
</dbReference>